<reference evidence="2" key="3">
    <citation type="submission" date="2024-03" db="EMBL/GenBank/DDBJ databases">
        <title>The Genome Sequence of Enterococcus sp. DIV0242b.</title>
        <authorList>
            <consortium name="The Broad Institute Genomics Platform"/>
            <consortium name="The Broad Institute Microbial Omics Core"/>
            <consortium name="The Broad Institute Genomic Center for Infectious Diseases"/>
            <person name="Earl A."/>
            <person name="Manson A."/>
            <person name="Gilmore M."/>
            <person name="Schwartman J."/>
            <person name="Shea T."/>
            <person name="Abouelleil A."/>
            <person name="Cao P."/>
            <person name="Chapman S."/>
            <person name="Cusick C."/>
            <person name="Young S."/>
            <person name="Neafsey D."/>
            <person name="Nusbaum C."/>
            <person name="Birren B."/>
        </authorList>
    </citation>
    <scope>NUCLEOTIDE SEQUENCE</scope>
    <source>
        <strain evidence="2">9E7_DIV0242</strain>
    </source>
</reference>
<protein>
    <submittedName>
        <fullName evidence="1">Uncharacterized protein</fullName>
    </submittedName>
</protein>
<dbReference type="EMBL" id="NGMM01000002">
    <property type="protein sequence ID" value="OTP17442.1"/>
    <property type="molecule type" value="Genomic_DNA"/>
</dbReference>
<gene>
    <name evidence="1" type="ORF">A5888_001580</name>
    <name evidence="2" type="ORF">A5888_002817</name>
</gene>
<evidence type="ECO:0000313" key="1">
    <source>
        <dbReference type="EMBL" id="OTP17442.1"/>
    </source>
</evidence>
<proteinExistence type="predicted"/>
<name>A0A242K8G4_9ENTE</name>
<sequence>MKWNFFIVPDREERLNLNMTVFSIVQEFHFLKKINPELKPIFSDQKEDRYVWEHNGVV</sequence>
<dbReference type="AlphaFoldDB" id="A0A242K8G4"/>
<dbReference type="EMBL" id="CP147247">
    <property type="protein sequence ID" value="WYJ91049.1"/>
    <property type="molecule type" value="Genomic_DNA"/>
</dbReference>
<dbReference type="RefSeq" id="WP_170924740.1">
    <property type="nucleotide sequence ID" value="NZ_CP147247.1"/>
</dbReference>
<reference evidence="1" key="1">
    <citation type="submission" date="2017-05" db="EMBL/GenBank/DDBJ databases">
        <title>The Genome Sequence of Enterococcus sp. 9E7_DIV0242.</title>
        <authorList>
            <consortium name="The Broad Institute Genomics Platform"/>
            <consortium name="The Broad Institute Genomic Center for Infectious Diseases"/>
            <person name="Earl A."/>
            <person name="Manson A."/>
            <person name="Schwartman J."/>
            <person name="Gilmore M."/>
            <person name="Abouelleil A."/>
            <person name="Cao P."/>
            <person name="Chapman S."/>
            <person name="Cusick C."/>
            <person name="Shea T."/>
            <person name="Young S."/>
            <person name="Neafsey D."/>
            <person name="Nusbaum C."/>
            <person name="Birren B."/>
        </authorList>
    </citation>
    <scope>NUCLEOTIDE SEQUENCE [LARGE SCALE GENOMIC DNA]</scope>
    <source>
        <strain evidence="1">9E7_DIV0242</strain>
    </source>
</reference>
<evidence type="ECO:0000313" key="3">
    <source>
        <dbReference type="Proteomes" id="UP000195141"/>
    </source>
</evidence>
<evidence type="ECO:0000313" key="2">
    <source>
        <dbReference type="EMBL" id="WYJ91049.1"/>
    </source>
</evidence>
<dbReference type="Proteomes" id="UP000195141">
    <property type="component" value="Chromosome"/>
</dbReference>
<accession>A0A242K8G4</accession>
<organism evidence="1">
    <name type="scientific">Candidatus Enterococcus clewellii</name>
    <dbReference type="NCBI Taxonomy" id="1834193"/>
    <lineage>
        <taxon>Bacteria</taxon>
        <taxon>Bacillati</taxon>
        <taxon>Bacillota</taxon>
        <taxon>Bacilli</taxon>
        <taxon>Lactobacillales</taxon>
        <taxon>Enterococcaceae</taxon>
        <taxon>Enterococcus</taxon>
    </lineage>
</organism>
<reference evidence="2" key="2">
    <citation type="submission" date="2017-05" db="EMBL/GenBank/DDBJ databases">
        <authorList>
            <consortium name="The Broad Institute Genomics Platform"/>
            <consortium name="The Broad Institute Genomic Center for Infectious Diseases"/>
            <person name="Earl A."/>
            <person name="Manson A."/>
            <person name="Schwartman J."/>
            <person name="Gilmore M."/>
            <person name="Abouelleil A."/>
            <person name="Cao P."/>
            <person name="Chapman S."/>
            <person name="Cusick C."/>
            <person name="Shea T."/>
            <person name="Young S."/>
            <person name="Neafsey D."/>
            <person name="Nusbaum C."/>
            <person name="Birren B."/>
        </authorList>
    </citation>
    <scope>NUCLEOTIDE SEQUENCE</scope>
    <source>
        <strain evidence="2">9E7_DIV0242</strain>
    </source>
</reference>
<keyword evidence="3" id="KW-1185">Reference proteome</keyword>